<dbReference type="PANTHER" id="PTHR23336:SF80">
    <property type="entry name" value="PROTEIN MICRORCHIDIA 7-LIKE"/>
    <property type="match status" value="1"/>
</dbReference>
<feature type="domain" description="Morc S5" evidence="16">
    <location>
        <begin position="368"/>
        <end position="511"/>
    </location>
</feature>
<feature type="compositionally biased region" description="Polar residues" evidence="15">
    <location>
        <begin position="555"/>
        <end position="580"/>
    </location>
</feature>
<keyword evidence="10 14" id="KW-0175">Coiled coil</keyword>
<dbReference type="Pfam" id="PF13589">
    <property type="entry name" value="HATPase_c_3"/>
    <property type="match status" value="1"/>
</dbReference>
<protein>
    <recommendedName>
        <fullName evidence="16">Morc S5 domain-containing protein</fullName>
    </recommendedName>
</protein>
<evidence type="ECO:0000256" key="15">
    <source>
        <dbReference type="SAM" id="MobiDB-lite"/>
    </source>
</evidence>
<dbReference type="GO" id="GO:0005524">
    <property type="term" value="F:ATP binding"/>
    <property type="evidence" value="ECO:0007669"/>
    <property type="project" value="UniProtKB-KW"/>
</dbReference>
<proteinExistence type="inferred from homology"/>
<dbReference type="GO" id="GO:0006281">
    <property type="term" value="P:DNA repair"/>
    <property type="evidence" value="ECO:0007669"/>
    <property type="project" value="UniProtKB-KW"/>
</dbReference>
<dbReference type="GO" id="GO:0006325">
    <property type="term" value="P:chromatin organization"/>
    <property type="evidence" value="ECO:0007669"/>
    <property type="project" value="UniProtKB-KW"/>
</dbReference>
<keyword evidence="7" id="KW-0378">Hydrolase</keyword>
<keyword evidence="4" id="KW-0547">Nucleotide-binding</keyword>
<evidence type="ECO:0000256" key="3">
    <source>
        <dbReference type="ARBA" id="ARBA00022722"/>
    </source>
</evidence>
<dbReference type="GO" id="GO:0004519">
    <property type="term" value="F:endonuclease activity"/>
    <property type="evidence" value="ECO:0007669"/>
    <property type="project" value="UniProtKB-KW"/>
</dbReference>
<feature type="region of interest" description="Disordered" evidence="15">
    <location>
        <begin position="534"/>
        <end position="580"/>
    </location>
</feature>
<keyword evidence="6" id="KW-0227">DNA damage</keyword>
<sequence>MASSIVVVKEEPIDPTDAAAADDPVSSFRLANPAPLDRMVLDCGAAMAKRYSEAIDGDCGLQKKAKTEGEICEAELSALGPYLWENFQGQAVVPLSQMPPMPLPEAAVPDCGSKQFWKAGDFDAGRGVGSYCYSSFSAAIAELLDNAVDEVSHGATFVNVDMLENHKDGSRMLVIEDDGGGMSPHKMRHCMSLGYSAKSKLANTIGQYGNGFKTSTMRLGADVIVFSRSFGEEGNSPTQSIGMLSYTFLRNTGQEDIIVPILDYERQGEDWNKIFRSSPGDWSRNVETIVQWSPYSSEDELLDQFNQMKHQGTRVIIYNLWEDEQGNPELDFVMDLHDIQIRGVNRDEKKIEMAEKFPNSRHFLTYRHSLRSYASILYLRLPAGFRIILRGKNIEHHNLVKDMMLAKELTYRPQTSDPFSKDPNMVAVVTIGFVKDAKDHIDVQGFNVYHKNRLIKPFWRVWNAAGSSGRGIIGVLEANFVEPAHDKQGFERTIVLSRLEARLVQMQKTYWSKNCDKIGYVSWASKKLAKQSATKETVLPHQDTPPCRHVENSKHVNSSGESGPNAKHVNNSGESGLKSATNNGHVVVKMESDLEEISPSDYYAGNFRRTDYLRASTIRNQPAMRAQVKIEDVLFDGGGQAFQSNASTLHQLKEENCQLKNRLKEIEECYSSERERCRTLEAKLKETQQNVEEMNAEQESLLNIFSEERSLRDQSEESLKTSLMAREQEVNALKLSEELLKKSLNVKDEEMERLKESSKLRAQEVHELRTRLKVTKAVSRVPTLHPAAQVVTAWPQVDTHASVGSTWASVVDAKTARTARKMSTHLTAEDAIDKFLCKARETVMKD</sequence>
<dbReference type="GO" id="GO:0016887">
    <property type="term" value="F:ATP hydrolysis activity"/>
    <property type="evidence" value="ECO:0007669"/>
    <property type="project" value="InterPro"/>
</dbReference>
<evidence type="ECO:0000256" key="13">
    <source>
        <dbReference type="ARBA" id="ARBA00023242"/>
    </source>
</evidence>
<evidence type="ECO:0000256" key="14">
    <source>
        <dbReference type="SAM" id="Coils"/>
    </source>
</evidence>
<dbReference type="GO" id="GO:0031349">
    <property type="term" value="P:positive regulation of defense response"/>
    <property type="evidence" value="ECO:0007669"/>
    <property type="project" value="UniProtKB-ARBA"/>
</dbReference>
<keyword evidence="12" id="KW-0234">DNA repair</keyword>
<keyword evidence="18" id="KW-1185">Reference proteome</keyword>
<comment type="similarity">
    <text evidence="2">Belongs to the MORC ATPase protein family.</text>
</comment>
<evidence type="ECO:0000256" key="9">
    <source>
        <dbReference type="ARBA" id="ARBA00022853"/>
    </source>
</evidence>
<dbReference type="GO" id="GO:0005634">
    <property type="term" value="C:nucleus"/>
    <property type="evidence" value="ECO:0007669"/>
    <property type="project" value="UniProtKB-SubCell"/>
</dbReference>
<evidence type="ECO:0000256" key="1">
    <source>
        <dbReference type="ARBA" id="ARBA00004123"/>
    </source>
</evidence>
<evidence type="ECO:0000259" key="16">
    <source>
        <dbReference type="Pfam" id="PF17942"/>
    </source>
</evidence>
<reference evidence="17 18" key="1">
    <citation type="submission" date="2024-01" db="EMBL/GenBank/DDBJ databases">
        <title>Genome assemblies of Stephania.</title>
        <authorList>
            <person name="Yang L."/>
        </authorList>
    </citation>
    <scope>NUCLEOTIDE SEQUENCE [LARGE SCALE GENOMIC DNA]</scope>
    <source>
        <strain evidence="17">JXDWG</strain>
        <tissue evidence="17">Leaf</tissue>
    </source>
</reference>
<gene>
    <name evidence="17" type="ORF">Scep_020941</name>
</gene>
<evidence type="ECO:0000256" key="8">
    <source>
        <dbReference type="ARBA" id="ARBA00022840"/>
    </source>
</evidence>
<evidence type="ECO:0000256" key="11">
    <source>
        <dbReference type="ARBA" id="ARBA00023158"/>
    </source>
</evidence>
<evidence type="ECO:0000313" key="17">
    <source>
        <dbReference type="EMBL" id="KAK9104097.1"/>
    </source>
</evidence>
<evidence type="ECO:0000256" key="7">
    <source>
        <dbReference type="ARBA" id="ARBA00022801"/>
    </source>
</evidence>
<dbReference type="AlphaFoldDB" id="A0AAP0HZT1"/>
<keyword evidence="9" id="KW-0156">Chromatin regulator</keyword>
<evidence type="ECO:0000256" key="6">
    <source>
        <dbReference type="ARBA" id="ARBA00022763"/>
    </source>
</evidence>
<evidence type="ECO:0000256" key="5">
    <source>
        <dbReference type="ARBA" id="ARBA00022759"/>
    </source>
</evidence>
<keyword evidence="5" id="KW-0255">Endonuclease</keyword>
<evidence type="ECO:0000313" key="18">
    <source>
        <dbReference type="Proteomes" id="UP001419268"/>
    </source>
</evidence>
<evidence type="ECO:0000256" key="10">
    <source>
        <dbReference type="ARBA" id="ARBA00023054"/>
    </source>
</evidence>
<feature type="coiled-coil region" evidence="14">
    <location>
        <begin position="663"/>
        <end position="704"/>
    </location>
</feature>
<keyword evidence="11" id="KW-0943">RNA-mediated gene silencing</keyword>
<keyword evidence="3" id="KW-0540">Nuclease</keyword>
<keyword evidence="13" id="KW-0539">Nucleus</keyword>
<evidence type="ECO:0000256" key="4">
    <source>
        <dbReference type="ARBA" id="ARBA00022741"/>
    </source>
</evidence>
<dbReference type="InterPro" id="IPR045261">
    <property type="entry name" value="MORC_ATPase"/>
</dbReference>
<dbReference type="PANTHER" id="PTHR23336">
    <property type="entry name" value="ZINC FINGER CW-TYPE COILED-COIL DOMAIN PROTEIN 3"/>
    <property type="match status" value="1"/>
</dbReference>
<dbReference type="InterPro" id="IPR036890">
    <property type="entry name" value="HATPase_C_sf"/>
</dbReference>
<dbReference type="Gene3D" id="3.30.565.10">
    <property type="entry name" value="Histidine kinase-like ATPase, C-terminal domain"/>
    <property type="match status" value="1"/>
</dbReference>
<evidence type="ECO:0000256" key="12">
    <source>
        <dbReference type="ARBA" id="ARBA00023204"/>
    </source>
</evidence>
<name>A0AAP0HZT1_9MAGN</name>
<evidence type="ECO:0000256" key="2">
    <source>
        <dbReference type="ARBA" id="ARBA00007845"/>
    </source>
</evidence>
<comment type="subcellular location">
    <subcellularLocation>
        <location evidence="1">Nucleus</location>
    </subcellularLocation>
</comment>
<keyword evidence="8" id="KW-0067">ATP-binding</keyword>
<dbReference type="Pfam" id="PF17942">
    <property type="entry name" value="Morc6_S5"/>
    <property type="match status" value="1"/>
</dbReference>
<organism evidence="17 18">
    <name type="scientific">Stephania cephalantha</name>
    <dbReference type="NCBI Taxonomy" id="152367"/>
    <lineage>
        <taxon>Eukaryota</taxon>
        <taxon>Viridiplantae</taxon>
        <taxon>Streptophyta</taxon>
        <taxon>Embryophyta</taxon>
        <taxon>Tracheophyta</taxon>
        <taxon>Spermatophyta</taxon>
        <taxon>Magnoliopsida</taxon>
        <taxon>Ranunculales</taxon>
        <taxon>Menispermaceae</taxon>
        <taxon>Menispermoideae</taxon>
        <taxon>Cissampelideae</taxon>
        <taxon>Stephania</taxon>
    </lineage>
</organism>
<dbReference type="FunFam" id="3.30.565.10:FF:000075">
    <property type="entry name" value="MORC family CW-type zinc finger protein 4"/>
    <property type="match status" value="1"/>
</dbReference>
<dbReference type="SUPFAM" id="SSF55874">
    <property type="entry name" value="ATPase domain of HSP90 chaperone/DNA topoisomerase II/histidine kinase"/>
    <property type="match status" value="1"/>
</dbReference>
<dbReference type="InterPro" id="IPR041006">
    <property type="entry name" value="Morc_S5"/>
</dbReference>
<dbReference type="Proteomes" id="UP001419268">
    <property type="component" value="Unassembled WGS sequence"/>
</dbReference>
<accession>A0AAP0HZT1</accession>
<dbReference type="GO" id="GO:0031047">
    <property type="term" value="P:regulatory ncRNA-mediated gene silencing"/>
    <property type="evidence" value="ECO:0007669"/>
    <property type="project" value="UniProtKB-KW"/>
</dbReference>
<dbReference type="EMBL" id="JBBNAG010000009">
    <property type="protein sequence ID" value="KAK9104097.1"/>
    <property type="molecule type" value="Genomic_DNA"/>
</dbReference>
<comment type="caution">
    <text evidence="17">The sequence shown here is derived from an EMBL/GenBank/DDBJ whole genome shotgun (WGS) entry which is preliminary data.</text>
</comment>